<accession>A0A1D9PD34</accession>
<dbReference type="Proteomes" id="UP000178198">
    <property type="component" value="Chromosome"/>
</dbReference>
<dbReference type="CDD" id="cd02966">
    <property type="entry name" value="TlpA_like_family"/>
    <property type="match status" value="1"/>
</dbReference>
<sequence>MKKIFILLVAILVSGSAFSQKTIDKPDYGLSNLPGKLTKIELTDSATIIHFYIKYQPGQWIQVPKDTYIQDINGGVKYLATQTEGIPFGERYTMPETGEANYKVFFPKLKNGIDKIDFGEGNNNPNNWSVYDIVINEKDVESLMPKVLQGNWFQTDGSNQWDYGFYANQAVVDKRVWKYKTVESKKNNYTIVLENAGKEKTIYAQIDKKEGVKFGDNKEKLATYSTEKIDNPNYKLTNDEVYTSAIFKSDSATFSGFIKGYTARAARKTGTIHVSNVLTGNQDSHLVKIADDGSFSVKFPINHPQSIYVNILGNRSSVFVEPGKETFMVVDRDTPLFMGDCARINSDLLSFGEPYSHYEEYRKLSGKILEISPEDYKKACLDIKNNQLQIIESITKKQFISQKALQIKKLDIEYMALENILSYDMYREDFKRSKLSENNQFDSETEDFKLDKSYYDFLTPSVLNNVTAVVTNSYYIFINRLRFANIFRNNVVSSFYNLTSETAESLQKLGVTLSTDELQMAAASRKVEKNMMRTIGFFDTNRTEIQKFQTNHKEAYSKLQKDNPKIGVSVEALAAYLKTQGITLTVEENELLKKFKLSQLTKEELAIQKQYYDQYGESLKLFNEKYKENIQVIADEKEFEKLNDKLNKIFGIKEAFVYDVFTLQDKAGDLESNFTPYTDTQLKWIQGKIKNPFLSNSIVRENDRIKAKIEMNKKQTGFVVNTVKKTESDELFDLMLAKFKGKVIYVDFWATWCGPCMQGIKEIAPLKDEMKDQEVVFLYITNQSSPEKTWNNSIPNIKGEHYRVSEDEWNYLTQKFNISGIPHYVLVNKKGEVVNPELGHHSNESLKKILEKQL</sequence>
<protein>
    <recommendedName>
        <fullName evidence="6">Thioredoxin domain-containing protein</fullName>
    </recommendedName>
</protein>
<dbReference type="OrthoDB" id="1096670at2"/>
<dbReference type="InterPro" id="IPR036249">
    <property type="entry name" value="Thioredoxin-like_sf"/>
</dbReference>
<proteinExistence type="predicted"/>
<keyword evidence="3" id="KW-1015">Disulfide bond</keyword>
<keyword evidence="2" id="KW-0201">Cytochrome c-type biogenesis</keyword>
<reference evidence="7 8" key="1">
    <citation type="submission" date="2016-10" db="EMBL/GenBank/DDBJ databases">
        <title>Complete Genome Sequence of Flavobacterium sp. PK15.</title>
        <authorList>
            <person name="Ekwe A."/>
            <person name="Kim S.B."/>
        </authorList>
    </citation>
    <scope>NUCLEOTIDE SEQUENCE [LARGE SCALE GENOMIC DNA]</scope>
    <source>
        <strain evidence="7 8">PK15</strain>
    </source>
</reference>
<feature type="chain" id="PRO_5009444450" description="Thioredoxin domain-containing protein" evidence="5">
    <location>
        <begin position="20"/>
        <end position="854"/>
    </location>
</feature>
<dbReference type="AlphaFoldDB" id="A0A1D9PD34"/>
<dbReference type="Gene3D" id="3.40.30.10">
    <property type="entry name" value="Glutaredoxin"/>
    <property type="match status" value="1"/>
</dbReference>
<evidence type="ECO:0000256" key="2">
    <source>
        <dbReference type="ARBA" id="ARBA00022748"/>
    </source>
</evidence>
<evidence type="ECO:0000256" key="4">
    <source>
        <dbReference type="ARBA" id="ARBA00023284"/>
    </source>
</evidence>
<dbReference type="InterPro" id="IPR013766">
    <property type="entry name" value="Thioredoxin_domain"/>
</dbReference>
<dbReference type="PANTHER" id="PTHR42852:SF6">
    <property type="entry name" value="THIOL:DISULFIDE INTERCHANGE PROTEIN DSBE"/>
    <property type="match status" value="1"/>
</dbReference>
<keyword evidence="5" id="KW-0732">Signal</keyword>
<evidence type="ECO:0000256" key="3">
    <source>
        <dbReference type="ARBA" id="ARBA00023157"/>
    </source>
</evidence>
<evidence type="ECO:0000256" key="1">
    <source>
        <dbReference type="ARBA" id="ARBA00004196"/>
    </source>
</evidence>
<keyword evidence="8" id="KW-1185">Reference proteome</keyword>
<dbReference type="STRING" id="1306519.BIW12_11610"/>
<keyword evidence="4" id="KW-0676">Redox-active center</keyword>
<dbReference type="KEGG" id="fcm:BIW12_11610"/>
<dbReference type="GO" id="GO:0030313">
    <property type="term" value="C:cell envelope"/>
    <property type="evidence" value="ECO:0007669"/>
    <property type="project" value="UniProtKB-SubCell"/>
</dbReference>
<comment type="subcellular location">
    <subcellularLocation>
        <location evidence="1">Cell envelope</location>
    </subcellularLocation>
</comment>
<evidence type="ECO:0000259" key="6">
    <source>
        <dbReference type="PROSITE" id="PS51352"/>
    </source>
</evidence>
<gene>
    <name evidence="7" type="ORF">BIW12_11610</name>
</gene>
<dbReference type="InterPro" id="IPR050553">
    <property type="entry name" value="Thioredoxin_ResA/DsbE_sf"/>
</dbReference>
<dbReference type="SUPFAM" id="SSF52833">
    <property type="entry name" value="Thioredoxin-like"/>
    <property type="match status" value="1"/>
</dbReference>
<dbReference type="GO" id="GO:0017004">
    <property type="term" value="P:cytochrome complex assembly"/>
    <property type="evidence" value="ECO:0007669"/>
    <property type="project" value="UniProtKB-KW"/>
</dbReference>
<evidence type="ECO:0000256" key="5">
    <source>
        <dbReference type="SAM" id="SignalP"/>
    </source>
</evidence>
<feature type="signal peptide" evidence="5">
    <location>
        <begin position="1"/>
        <end position="19"/>
    </location>
</feature>
<dbReference type="PANTHER" id="PTHR42852">
    <property type="entry name" value="THIOL:DISULFIDE INTERCHANGE PROTEIN DSBE"/>
    <property type="match status" value="1"/>
</dbReference>
<name>A0A1D9PD34_9FLAO</name>
<dbReference type="RefSeq" id="WP_071185266.1">
    <property type="nucleotide sequence ID" value="NZ_CP017774.1"/>
</dbReference>
<evidence type="ECO:0000313" key="8">
    <source>
        <dbReference type="Proteomes" id="UP000178198"/>
    </source>
</evidence>
<feature type="domain" description="Thioredoxin" evidence="6">
    <location>
        <begin position="709"/>
        <end position="854"/>
    </location>
</feature>
<organism evidence="7 8">
    <name type="scientific">Flavobacterium commune</name>
    <dbReference type="NCBI Taxonomy" id="1306519"/>
    <lineage>
        <taxon>Bacteria</taxon>
        <taxon>Pseudomonadati</taxon>
        <taxon>Bacteroidota</taxon>
        <taxon>Flavobacteriia</taxon>
        <taxon>Flavobacteriales</taxon>
        <taxon>Flavobacteriaceae</taxon>
        <taxon>Flavobacterium</taxon>
    </lineage>
</organism>
<dbReference type="PROSITE" id="PS51352">
    <property type="entry name" value="THIOREDOXIN_2"/>
    <property type="match status" value="1"/>
</dbReference>
<dbReference type="InterPro" id="IPR012336">
    <property type="entry name" value="Thioredoxin-like_fold"/>
</dbReference>
<dbReference type="Pfam" id="PF13905">
    <property type="entry name" value="Thioredoxin_8"/>
    <property type="match status" value="1"/>
</dbReference>
<dbReference type="EMBL" id="CP017774">
    <property type="protein sequence ID" value="APA00026.1"/>
    <property type="molecule type" value="Genomic_DNA"/>
</dbReference>
<evidence type="ECO:0000313" key="7">
    <source>
        <dbReference type="EMBL" id="APA00026.1"/>
    </source>
</evidence>